<accession>C9ZEF1</accession>
<keyword evidence="3" id="KW-1185">Reference proteome</keyword>
<dbReference type="AlphaFoldDB" id="C9ZEF1"/>
<feature type="compositionally biased region" description="Basic and acidic residues" evidence="1">
    <location>
        <begin position="1"/>
        <end position="17"/>
    </location>
</feature>
<evidence type="ECO:0000313" key="2">
    <source>
        <dbReference type="EMBL" id="CBG67410.1"/>
    </source>
</evidence>
<protein>
    <submittedName>
        <fullName evidence="2">Uncharacterized protein</fullName>
    </submittedName>
</protein>
<organism evidence="2 3">
    <name type="scientific">Streptomyces scabiei (strain 87.22)</name>
    <dbReference type="NCBI Taxonomy" id="680198"/>
    <lineage>
        <taxon>Bacteria</taxon>
        <taxon>Bacillati</taxon>
        <taxon>Actinomycetota</taxon>
        <taxon>Actinomycetes</taxon>
        <taxon>Kitasatosporales</taxon>
        <taxon>Streptomycetaceae</taxon>
        <taxon>Streptomyces</taxon>
    </lineage>
</organism>
<feature type="region of interest" description="Disordered" evidence="1">
    <location>
        <begin position="1"/>
        <end position="37"/>
    </location>
</feature>
<dbReference type="Proteomes" id="UP000001444">
    <property type="component" value="Chromosome"/>
</dbReference>
<sequence>MEKARRAGEQWRGHVTETGDTGDWDEAAVPVGPWGVR</sequence>
<reference evidence="2 3" key="1">
    <citation type="journal article" date="2010" name="Mol. Plant Microbe Interact.">
        <title>Streptomyces scabies 87-22 contains a coronafacic acid-like biosynthetic cluster that contributes to plant-microbe interactions.</title>
        <authorList>
            <person name="Bignell D.R."/>
            <person name="Seipke R.F."/>
            <person name="Huguet-Tapia J.C."/>
            <person name="Chambers A.H."/>
            <person name="Parry R.J."/>
            <person name="Loria R."/>
        </authorList>
    </citation>
    <scope>NUCLEOTIDE SEQUENCE [LARGE SCALE GENOMIC DNA]</scope>
    <source>
        <strain evidence="2 3">87.22</strain>
    </source>
</reference>
<dbReference type="HOGENOM" id="CLU_3349386_0_0_11"/>
<dbReference type="EMBL" id="FN554889">
    <property type="protein sequence ID" value="CBG67410.1"/>
    <property type="molecule type" value="Genomic_DNA"/>
</dbReference>
<proteinExistence type="predicted"/>
<gene>
    <name evidence="2" type="ordered locus">SCAB_1921</name>
</gene>
<evidence type="ECO:0000313" key="3">
    <source>
        <dbReference type="Proteomes" id="UP000001444"/>
    </source>
</evidence>
<dbReference type="KEGG" id="scb:SCAB_1921"/>
<evidence type="ECO:0000256" key="1">
    <source>
        <dbReference type="SAM" id="MobiDB-lite"/>
    </source>
</evidence>
<name>C9ZEF1_STRSW</name>